<evidence type="ECO:0000313" key="3">
    <source>
        <dbReference type="WBParaSite" id="Csp11.Scaffold629.g9299.t1"/>
    </source>
</evidence>
<dbReference type="Proteomes" id="UP000095282">
    <property type="component" value="Unplaced"/>
</dbReference>
<feature type="compositionally biased region" description="Basic residues" evidence="1">
    <location>
        <begin position="1"/>
        <end position="10"/>
    </location>
</feature>
<protein>
    <submittedName>
        <fullName evidence="3">Uncharacterized protein</fullName>
    </submittedName>
</protein>
<dbReference type="AlphaFoldDB" id="A0A1I7UH80"/>
<dbReference type="WBParaSite" id="Csp11.Scaffold629.g9299.t1">
    <property type="protein sequence ID" value="Csp11.Scaffold629.g9299.t1"/>
    <property type="gene ID" value="Csp11.Scaffold629.g9299"/>
</dbReference>
<evidence type="ECO:0000256" key="1">
    <source>
        <dbReference type="SAM" id="MobiDB-lite"/>
    </source>
</evidence>
<proteinExistence type="predicted"/>
<evidence type="ECO:0000313" key="2">
    <source>
        <dbReference type="Proteomes" id="UP000095282"/>
    </source>
</evidence>
<organism evidence="2 3">
    <name type="scientific">Caenorhabditis tropicalis</name>
    <dbReference type="NCBI Taxonomy" id="1561998"/>
    <lineage>
        <taxon>Eukaryota</taxon>
        <taxon>Metazoa</taxon>
        <taxon>Ecdysozoa</taxon>
        <taxon>Nematoda</taxon>
        <taxon>Chromadorea</taxon>
        <taxon>Rhabditida</taxon>
        <taxon>Rhabditina</taxon>
        <taxon>Rhabditomorpha</taxon>
        <taxon>Rhabditoidea</taxon>
        <taxon>Rhabditidae</taxon>
        <taxon>Peloderinae</taxon>
        <taxon>Caenorhabditis</taxon>
    </lineage>
</organism>
<keyword evidence="2" id="KW-1185">Reference proteome</keyword>
<reference evidence="3" key="1">
    <citation type="submission" date="2016-11" db="UniProtKB">
        <authorList>
            <consortium name="WormBaseParasite"/>
        </authorList>
    </citation>
    <scope>IDENTIFICATION</scope>
</reference>
<accession>A0A1I7UH80</accession>
<feature type="region of interest" description="Disordered" evidence="1">
    <location>
        <begin position="1"/>
        <end position="21"/>
    </location>
</feature>
<name>A0A1I7UH80_9PELO</name>
<sequence>MKLWSRKKRDRRPDVSSSKEQAVNCFGRKKKKKMEDNYWFKFTKKEEEKKIQETWSLIKWRIGVRSFVDKGKDILTGKKNVIRREWITVELHMKSGDKLKISIKWNSDEK</sequence>